<feature type="transmembrane region" description="Helical" evidence="2">
    <location>
        <begin position="44"/>
        <end position="63"/>
    </location>
</feature>
<sequence>MAILSLGLLLLLLLVLVGLLLSLWIVIPAPIFSLMPLSVGAPEISLGLILLNTFALFLALATFKLHPWRLAHSKWFLLPIAFSSFALLLSCLPLSQFSSVQRQTDQQLTQALGQNYLAKIPVDVESQFRPSPLSIPDFFRGIAHPPIRETIDIPFANPDNVPLKLNVYRPEKVGQYPAIINIYGGAWQRGDPGQDAAFSRYIAAQGYVVWSISYRHAPQYQFPTQIEDCQSALKFIQQHADEYETDLDRLAVMGRSAGAQLASLLAYKHSPIPISAIVNYYGPVNLTAGYRNIPTPDPIGSRDTLRKFLGGTPDEFPDRYHQASPINAVAANLPPSLLIYGGKDHIIRPKYGKSLTEALSAKHNPVAFIEIPWADHAFDAVFSGVSNQLALYYTERFLAANLYGKSSEPTRLIDPGL</sequence>
<evidence type="ECO:0000256" key="2">
    <source>
        <dbReference type="SAM" id="Phobius"/>
    </source>
</evidence>
<reference evidence="4" key="1">
    <citation type="submission" date="2020-10" db="EMBL/GenBank/DDBJ databases">
        <authorList>
            <person name="Castelo-Branco R."/>
            <person name="Eusebio N."/>
            <person name="Adriana R."/>
            <person name="Vieira A."/>
            <person name="Brugerolle De Fraissinette N."/>
            <person name="Rezende De Castro R."/>
            <person name="Schneider M.P."/>
            <person name="Vasconcelos V."/>
            <person name="Leao P.N."/>
        </authorList>
    </citation>
    <scope>NUCLEOTIDE SEQUENCE</scope>
    <source>
        <strain evidence="4">LEGE 11480</strain>
    </source>
</reference>
<comment type="caution">
    <text evidence="4">The sequence shown here is derived from an EMBL/GenBank/DDBJ whole genome shotgun (WGS) entry which is preliminary data.</text>
</comment>
<dbReference type="GO" id="GO:0016787">
    <property type="term" value="F:hydrolase activity"/>
    <property type="evidence" value="ECO:0007669"/>
    <property type="project" value="UniProtKB-KW"/>
</dbReference>
<evidence type="ECO:0000313" key="4">
    <source>
        <dbReference type="EMBL" id="MBE9028398.1"/>
    </source>
</evidence>
<name>A0A928Z2Q8_9CYAN</name>
<dbReference type="PANTHER" id="PTHR48081:SF13">
    <property type="entry name" value="ALPHA_BETA HYDROLASE"/>
    <property type="match status" value="1"/>
</dbReference>
<keyword evidence="2" id="KW-0472">Membrane</keyword>
<proteinExistence type="predicted"/>
<dbReference type="RefSeq" id="WP_264323220.1">
    <property type="nucleotide sequence ID" value="NZ_JADEXQ010000003.1"/>
</dbReference>
<dbReference type="EMBL" id="JADEXQ010000003">
    <property type="protein sequence ID" value="MBE9028398.1"/>
    <property type="molecule type" value="Genomic_DNA"/>
</dbReference>
<dbReference type="Pfam" id="PF20434">
    <property type="entry name" value="BD-FAE"/>
    <property type="match status" value="1"/>
</dbReference>
<keyword evidence="5" id="KW-1185">Reference proteome</keyword>
<keyword evidence="2" id="KW-0812">Transmembrane</keyword>
<dbReference type="InterPro" id="IPR050300">
    <property type="entry name" value="GDXG_lipolytic_enzyme"/>
</dbReference>
<dbReference type="Proteomes" id="UP000625316">
    <property type="component" value="Unassembled WGS sequence"/>
</dbReference>
<protein>
    <submittedName>
        <fullName evidence="4">Alpha/beta hydrolase</fullName>
    </submittedName>
</protein>
<organism evidence="4 5">
    <name type="scientific">Romeriopsis navalis LEGE 11480</name>
    <dbReference type="NCBI Taxonomy" id="2777977"/>
    <lineage>
        <taxon>Bacteria</taxon>
        <taxon>Bacillati</taxon>
        <taxon>Cyanobacteriota</taxon>
        <taxon>Cyanophyceae</taxon>
        <taxon>Leptolyngbyales</taxon>
        <taxon>Leptolyngbyaceae</taxon>
        <taxon>Romeriopsis</taxon>
        <taxon>Romeriopsis navalis</taxon>
    </lineage>
</organism>
<evidence type="ECO:0000256" key="1">
    <source>
        <dbReference type="ARBA" id="ARBA00022801"/>
    </source>
</evidence>
<feature type="transmembrane region" description="Helical" evidence="2">
    <location>
        <begin position="75"/>
        <end position="95"/>
    </location>
</feature>
<dbReference type="SUPFAM" id="SSF53474">
    <property type="entry name" value="alpha/beta-Hydrolases"/>
    <property type="match status" value="1"/>
</dbReference>
<keyword evidence="2" id="KW-1133">Transmembrane helix</keyword>
<evidence type="ECO:0000313" key="5">
    <source>
        <dbReference type="Proteomes" id="UP000625316"/>
    </source>
</evidence>
<feature type="domain" description="BD-FAE-like" evidence="3">
    <location>
        <begin position="165"/>
        <end position="359"/>
    </location>
</feature>
<dbReference type="InterPro" id="IPR029058">
    <property type="entry name" value="AB_hydrolase_fold"/>
</dbReference>
<dbReference type="AlphaFoldDB" id="A0A928Z2Q8"/>
<dbReference type="Gene3D" id="3.40.50.1820">
    <property type="entry name" value="alpha/beta hydrolase"/>
    <property type="match status" value="1"/>
</dbReference>
<dbReference type="PANTHER" id="PTHR48081">
    <property type="entry name" value="AB HYDROLASE SUPERFAMILY PROTEIN C4A8.06C"/>
    <property type="match status" value="1"/>
</dbReference>
<keyword evidence="1 4" id="KW-0378">Hydrolase</keyword>
<evidence type="ECO:0000259" key="3">
    <source>
        <dbReference type="Pfam" id="PF20434"/>
    </source>
</evidence>
<accession>A0A928Z2Q8</accession>
<dbReference type="InterPro" id="IPR049492">
    <property type="entry name" value="BD-FAE-like_dom"/>
</dbReference>
<gene>
    <name evidence="4" type="ORF">IQ266_01345</name>
</gene>